<keyword evidence="2" id="KW-0812">Transmembrane</keyword>
<dbReference type="AlphaFoldDB" id="A0ABD3R394"/>
<dbReference type="Gene3D" id="3.20.80.10">
    <property type="entry name" value="Regulatory factor, effector binding domain"/>
    <property type="match status" value="2"/>
</dbReference>
<dbReference type="SUPFAM" id="SSF55136">
    <property type="entry name" value="Probable bacterial effector-binding domain"/>
    <property type="match status" value="2"/>
</dbReference>
<evidence type="ECO:0000256" key="2">
    <source>
        <dbReference type="SAM" id="Phobius"/>
    </source>
</evidence>
<comment type="caution">
    <text evidence="3">The sequence shown here is derived from an EMBL/GenBank/DDBJ whole genome shotgun (WGS) entry which is preliminary data.</text>
</comment>
<dbReference type="Proteomes" id="UP001516023">
    <property type="component" value="Unassembled WGS sequence"/>
</dbReference>
<gene>
    <name evidence="3" type="ORF">HJC23_007812</name>
</gene>
<evidence type="ECO:0008006" key="5">
    <source>
        <dbReference type="Google" id="ProtNLM"/>
    </source>
</evidence>
<dbReference type="InterPro" id="IPR006917">
    <property type="entry name" value="SOUL_heme-bd"/>
</dbReference>
<organism evidence="3 4">
    <name type="scientific">Cyclotella cryptica</name>
    <dbReference type="NCBI Taxonomy" id="29204"/>
    <lineage>
        <taxon>Eukaryota</taxon>
        <taxon>Sar</taxon>
        <taxon>Stramenopiles</taxon>
        <taxon>Ochrophyta</taxon>
        <taxon>Bacillariophyta</taxon>
        <taxon>Coscinodiscophyceae</taxon>
        <taxon>Thalassiosirophycidae</taxon>
        <taxon>Stephanodiscales</taxon>
        <taxon>Stephanodiscaceae</taxon>
        <taxon>Cyclotella</taxon>
    </lineage>
</organism>
<comment type="similarity">
    <text evidence="1">Belongs to the HEBP family.</text>
</comment>
<keyword evidence="2" id="KW-0472">Membrane</keyword>
<dbReference type="Pfam" id="PF04832">
    <property type="entry name" value="SOUL"/>
    <property type="match status" value="1"/>
</dbReference>
<dbReference type="PANTHER" id="PTHR11220:SF58">
    <property type="entry name" value="SOUL HEME-BINDING FAMILY PROTEIN"/>
    <property type="match status" value="1"/>
</dbReference>
<feature type="transmembrane region" description="Helical" evidence="2">
    <location>
        <begin position="254"/>
        <end position="272"/>
    </location>
</feature>
<evidence type="ECO:0000256" key="1">
    <source>
        <dbReference type="ARBA" id="ARBA00009817"/>
    </source>
</evidence>
<evidence type="ECO:0000313" key="3">
    <source>
        <dbReference type="EMBL" id="KAL3805851.1"/>
    </source>
</evidence>
<dbReference type="InterPro" id="IPR011256">
    <property type="entry name" value="Reg_factor_effector_dom_sf"/>
</dbReference>
<evidence type="ECO:0000313" key="4">
    <source>
        <dbReference type="Proteomes" id="UP001516023"/>
    </source>
</evidence>
<accession>A0ABD3R394</accession>
<proteinExistence type="inferred from homology"/>
<keyword evidence="2" id="KW-1133">Transmembrane helix</keyword>
<name>A0ABD3R394_9STRA</name>
<reference evidence="3 4" key="1">
    <citation type="journal article" date="2020" name="G3 (Bethesda)">
        <title>Improved Reference Genome for Cyclotella cryptica CCMP332, a Model for Cell Wall Morphogenesis, Salinity Adaptation, and Lipid Production in Diatoms (Bacillariophyta).</title>
        <authorList>
            <person name="Roberts W.R."/>
            <person name="Downey K.M."/>
            <person name="Ruck E.C."/>
            <person name="Traller J.C."/>
            <person name="Alverson A.J."/>
        </authorList>
    </citation>
    <scope>NUCLEOTIDE SEQUENCE [LARGE SCALE GENOMIC DNA]</scope>
    <source>
        <strain evidence="3 4">CCMP332</strain>
    </source>
</reference>
<dbReference type="EMBL" id="JABMIG020000001">
    <property type="protein sequence ID" value="KAL3805851.1"/>
    <property type="molecule type" value="Genomic_DNA"/>
</dbReference>
<sequence>MGNVFGKQTVAEPPFDVLLDRDSPDVTTSYEIRKYGQRFAATCAYVTGKGNNEDMNEPFTALANYIGVFGKAQNEGDEKISMTAPVVLDGGSSSPGNAGTTIDMTAPVVTESGDNGQMVMKFMLPAKYDELSKIPKPLDPSVRIEEVPPQTGAVHRYNGRWNEDRNREIALDLGRQLMQDGVSITQDFVGEHWQFWGYNPPFTIPHFRRNEIWLELNEEQVDYLMEHYSKEGIEGGVTVASLDMEVHPLFRRNVLNVGSLAIMACLAVGVFIKSRRSQYSRL</sequence>
<keyword evidence="4" id="KW-1185">Reference proteome</keyword>
<dbReference type="PANTHER" id="PTHR11220">
    <property type="entry name" value="HEME-BINDING PROTEIN-RELATED"/>
    <property type="match status" value="1"/>
</dbReference>
<protein>
    <recommendedName>
        <fullName evidence="5">SOUL heme-binding protein</fullName>
    </recommendedName>
</protein>